<evidence type="ECO:0000313" key="6">
    <source>
        <dbReference type="EMBL" id="MDY0884831.1"/>
    </source>
</evidence>
<evidence type="ECO:0000256" key="4">
    <source>
        <dbReference type="ARBA" id="ARBA00023163"/>
    </source>
</evidence>
<evidence type="ECO:0000259" key="5">
    <source>
        <dbReference type="PROSITE" id="PS50931"/>
    </source>
</evidence>
<reference evidence="6 7" key="1">
    <citation type="journal article" date="2016" name="Antonie Van Leeuwenhoek">
        <title>Dongia soli sp. nov., isolated from soil from Dokdo, Korea.</title>
        <authorList>
            <person name="Kim D.U."/>
            <person name="Lee H."/>
            <person name="Kim H."/>
            <person name="Kim S.G."/>
            <person name="Ka J.O."/>
        </authorList>
    </citation>
    <scope>NUCLEOTIDE SEQUENCE [LARGE SCALE GENOMIC DNA]</scope>
    <source>
        <strain evidence="6 7">D78</strain>
    </source>
</reference>
<dbReference type="EMBL" id="JAXCLW010000006">
    <property type="protein sequence ID" value="MDY0884831.1"/>
    <property type="molecule type" value="Genomic_DNA"/>
</dbReference>
<evidence type="ECO:0000313" key="7">
    <source>
        <dbReference type="Proteomes" id="UP001279642"/>
    </source>
</evidence>
<dbReference type="InterPro" id="IPR036390">
    <property type="entry name" value="WH_DNA-bd_sf"/>
</dbReference>
<dbReference type="Gene3D" id="3.40.190.290">
    <property type="match status" value="1"/>
</dbReference>
<name>A0ABU5EF31_9PROT</name>
<organism evidence="6 7">
    <name type="scientific">Dongia soli</name>
    <dbReference type="NCBI Taxonomy" id="600628"/>
    <lineage>
        <taxon>Bacteria</taxon>
        <taxon>Pseudomonadati</taxon>
        <taxon>Pseudomonadota</taxon>
        <taxon>Alphaproteobacteria</taxon>
        <taxon>Rhodospirillales</taxon>
        <taxon>Dongiaceae</taxon>
        <taxon>Dongia</taxon>
    </lineage>
</organism>
<evidence type="ECO:0000256" key="1">
    <source>
        <dbReference type="ARBA" id="ARBA00009437"/>
    </source>
</evidence>
<dbReference type="Pfam" id="PF03466">
    <property type="entry name" value="LysR_substrate"/>
    <property type="match status" value="1"/>
</dbReference>
<evidence type="ECO:0000256" key="3">
    <source>
        <dbReference type="ARBA" id="ARBA00023125"/>
    </source>
</evidence>
<dbReference type="InterPro" id="IPR058163">
    <property type="entry name" value="LysR-type_TF_proteobact-type"/>
</dbReference>
<dbReference type="InterPro" id="IPR000847">
    <property type="entry name" value="LysR_HTH_N"/>
</dbReference>
<dbReference type="Pfam" id="PF00126">
    <property type="entry name" value="HTH_1"/>
    <property type="match status" value="1"/>
</dbReference>
<dbReference type="CDD" id="cd08474">
    <property type="entry name" value="PBP2_CrgA_like_5"/>
    <property type="match status" value="1"/>
</dbReference>
<dbReference type="PANTHER" id="PTHR30537:SF1">
    <property type="entry name" value="HTH-TYPE TRANSCRIPTIONAL REGULATOR PGRR"/>
    <property type="match status" value="1"/>
</dbReference>
<accession>A0ABU5EF31</accession>
<gene>
    <name evidence="6" type="ORF">SMD27_18450</name>
</gene>
<evidence type="ECO:0000256" key="2">
    <source>
        <dbReference type="ARBA" id="ARBA00023015"/>
    </source>
</evidence>
<dbReference type="SUPFAM" id="SSF53850">
    <property type="entry name" value="Periplasmic binding protein-like II"/>
    <property type="match status" value="1"/>
</dbReference>
<comment type="caution">
    <text evidence="6">The sequence shown here is derived from an EMBL/GenBank/DDBJ whole genome shotgun (WGS) entry which is preliminary data.</text>
</comment>
<sequence>MKRIDPAGLSVFLAVATHRSFRKAATELGLTASALSHALRGLEERLGLRLVNRTTRSVALTEAGERLFNRVTPAFRDISDALEDLNNFRGAPVGALRINAAKTSAELVLLPMVTRFLRAYPDVTVDIIVDDGFVDVVAGGFDAGVRFGESIAGDMIAVPLGPRQRTAIIASPDYFKTRDMPKHPRDLLSLPCIRYRFAGGRFYRWEFERGGTELEIEVDGPLTLDDQDLMVDAALDGAGVAYVFEGLVQHHLAEGRLVRVLEDWCPYYPGFFLYYPGRRQLPAALRAFVDFVKTTKL</sequence>
<dbReference type="Proteomes" id="UP001279642">
    <property type="component" value="Unassembled WGS sequence"/>
</dbReference>
<dbReference type="SUPFAM" id="SSF46785">
    <property type="entry name" value="Winged helix' DNA-binding domain"/>
    <property type="match status" value="1"/>
</dbReference>
<dbReference type="InterPro" id="IPR005119">
    <property type="entry name" value="LysR_subst-bd"/>
</dbReference>
<dbReference type="InterPro" id="IPR036388">
    <property type="entry name" value="WH-like_DNA-bd_sf"/>
</dbReference>
<proteinExistence type="inferred from homology"/>
<dbReference type="Gene3D" id="1.10.10.10">
    <property type="entry name" value="Winged helix-like DNA-binding domain superfamily/Winged helix DNA-binding domain"/>
    <property type="match status" value="1"/>
</dbReference>
<keyword evidence="3" id="KW-0238">DNA-binding</keyword>
<dbReference type="PROSITE" id="PS50931">
    <property type="entry name" value="HTH_LYSR"/>
    <property type="match status" value="1"/>
</dbReference>
<feature type="domain" description="HTH lysR-type" evidence="5">
    <location>
        <begin position="4"/>
        <end position="61"/>
    </location>
</feature>
<keyword evidence="4" id="KW-0804">Transcription</keyword>
<keyword evidence="2" id="KW-0805">Transcription regulation</keyword>
<comment type="similarity">
    <text evidence="1">Belongs to the LysR transcriptional regulatory family.</text>
</comment>
<keyword evidence="7" id="KW-1185">Reference proteome</keyword>
<dbReference type="PANTHER" id="PTHR30537">
    <property type="entry name" value="HTH-TYPE TRANSCRIPTIONAL REGULATOR"/>
    <property type="match status" value="1"/>
</dbReference>
<protein>
    <submittedName>
        <fullName evidence="6">LysR family transcriptional regulator</fullName>
    </submittedName>
</protein>
<dbReference type="RefSeq" id="WP_320509904.1">
    <property type="nucleotide sequence ID" value="NZ_JAXCLW010000006.1"/>
</dbReference>